<reference evidence="1" key="1">
    <citation type="journal article" date="2014" name="Front. Microbiol.">
        <title>High frequency of phylogenetically diverse reductive dehalogenase-homologous genes in deep subseafloor sedimentary metagenomes.</title>
        <authorList>
            <person name="Kawai M."/>
            <person name="Futagami T."/>
            <person name="Toyoda A."/>
            <person name="Takaki Y."/>
            <person name="Nishi S."/>
            <person name="Hori S."/>
            <person name="Arai W."/>
            <person name="Tsubouchi T."/>
            <person name="Morono Y."/>
            <person name="Uchiyama I."/>
            <person name="Ito T."/>
            <person name="Fujiyama A."/>
            <person name="Inagaki F."/>
            <person name="Takami H."/>
        </authorList>
    </citation>
    <scope>NUCLEOTIDE SEQUENCE</scope>
    <source>
        <strain evidence="1">Expedition CK06-06</strain>
    </source>
</reference>
<accession>X0WWL5</accession>
<organism evidence="1">
    <name type="scientific">marine sediment metagenome</name>
    <dbReference type="NCBI Taxonomy" id="412755"/>
    <lineage>
        <taxon>unclassified sequences</taxon>
        <taxon>metagenomes</taxon>
        <taxon>ecological metagenomes</taxon>
    </lineage>
</organism>
<sequence length="241" mass="27374">KLLWIIKDVVPESSLIKLGTLGEYGTPLTGRPLFEGLFPADATIEWDDRKWSLGGETTPRDPASFYHVSKVQDTFNILEACKYWWLRSYDIMQGVIFGVYTEELALDKRLRTRFDIDEWFGTVINRFVAQAVIGIPLTLYGKGEQIRGFIALDDAMQCMIRLIISPPEPGQYDVVNQISGLHKLGELAEYVAKVGNEKVGLDIKIQRIENPRVEADVHPFEVVSKKLPRVFGFTPTIKLEE</sequence>
<name>X0WWL5_9ZZZZ</name>
<feature type="non-terminal residue" evidence="1">
    <location>
        <position position="1"/>
    </location>
</feature>
<dbReference type="PANTHER" id="PTHR43000">
    <property type="entry name" value="DTDP-D-GLUCOSE 4,6-DEHYDRATASE-RELATED"/>
    <property type="match status" value="1"/>
</dbReference>
<evidence type="ECO:0008006" key="2">
    <source>
        <dbReference type="Google" id="ProtNLM"/>
    </source>
</evidence>
<proteinExistence type="predicted"/>
<gene>
    <name evidence="1" type="ORF">S01H1_73310</name>
</gene>
<evidence type="ECO:0000313" key="1">
    <source>
        <dbReference type="EMBL" id="GAG28838.1"/>
    </source>
</evidence>
<dbReference type="SUPFAM" id="SSF51735">
    <property type="entry name" value="NAD(P)-binding Rossmann-fold domains"/>
    <property type="match status" value="1"/>
</dbReference>
<dbReference type="Gene3D" id="3.90.25.10">
    <property type="entry name" value="UDP-galactose 4-epimerase, domain 1"/>
    <property type="match status" value="1"/>
</dbReference>
<feature type="non-terminal residue" evidence="1">
    <location>
        <position position="241"/>
    </location>
</feature>
<dbReference type="InterPro" id="IPR036291">
    <property type="entry name" value="NAD(P)-bd_dom_sf"/>
</dbReference>
<dbReference type="EMBL" id="BARS01048978">
    <property type="protein sequence ID" value="GAG28838.1"/>
    <property type="molecule type" value="Genomic_DNA"/>
</dbReference>
<protein>
    <recommendedName>
        <fullName evidence="2">NAD-dependent dehydratase</fullName>
    </recommendedName>
</protein>
<dbReference type="AlphaFoldDB" id="X0WWL5"/>
<comment type="caution">
    <text evidence="1">The sequence shown here is derived from an EMBL/GenBank/DDBJ whole genome shotgun (WGS) entry which is preliminary data.</text>
</comment>